<evidence type="ECO:0000313" key="2">
    <source>
        <dbReference type="Proteomes" id="UP001476798"/>
    </source>
</evidence>
<reference evidence="1 2" key="1">
    <citation type="submission" date="2021-06" db="EMBL/GenBank/DDBJ databases">
        <authorList>
            <person name="Palmer J.M."/>
        </authorList>
    </citation>
    <scope>NUCLEOTIDE SEQUENCE [LARGE SCALE GENOMIC DNA]</scope>
    <source>
        <strain evidence="1 2">GA_2019</strain>
        <tissue evidence="1">Muscle</tissue>
    </source>
</reference>
<dbReference type="Proteomes" id="UP001476798">
    <property type="component" value="Unassembled WGS sequence"/>
</dbReference>
<gene>
    <name evidence="1" type="ORF">GOODEAATRI_004010</name>
</gene>
<keyword evidence="2" id="KW-1185">Reference proteome</keyword>
<name>A0ABV0PV21_9TELE</name>
<proteinExistence type="predicted"/>
<protein>
    <submittedName>
        <fullName evidence="1">Uncharacterized protein</fullName>
    </submittedName>
</protein>
<dbReference type="EMBL" id="JAHRIO010090123">
    <property type="protein sequence ID" value="MEQ2187368.1"/>
    <property type="molecule type" value="Genomic_DNA"/>
</dbReference>
<organism evidence="1 2">
    <name type="scientific">Goodea atripinnis</name>
    <dbReference type="NCBI Taxonomy" id="208336"/>
    <lineage>
        <taxon>Eukaryota</taxon>
        <taxon>Metazoa</taxon>
        <taxon>Chordata</taxon>
        <taxon>Craniata</taxon>
        <taxon>Vertebrata</taxon>
        <taxon>Euteleostomi</taxon>
        <taxon>Actinopterygii</taxon>
        <taxon>Neopterygii</taxon>
        <taxon>Teleostei</taxon>
        <taxon>Neoteleostei</taxon>
        <taxon>Acanthomorphata</taxon>
        <taxon>Ovalentaria</taxon>
        <taxon>Atherinomorphae</taxon>
        <taxon>Cyprinodontiformes</taxon>
        <taxon>Goodeidae</taxon>
        <taxon>Goodea</taxon>
    </lineage>
</organism>
<sequence length="111" mass="12850">MFSNFSLCSDHRDAVIKDRTGRASHLMLEREENGSKPRFQLRPELQFCCTLVWRQQNCNSVTPAAPNTSIIIRNLPGQCVRPQIQVSLCLQLKSLTFSNFFMLILQDYLSW</sequence>
<evidence type="ECO:0000313" key="1">
    <source>
        <dbReference type="EMBL" id="MEQ2187368.1"/>
    </source>
</evidence>
<comment type="caution">
    <text evidence="1">The sequence shown here is derived from an EMBL/GenBank/DDBJ whole genome shotgun (WGS) entry which is preliminary data.</text>
</comment>
<accession>A0ABV0PV21</accession>